<dbReference type="OrthoDB" id="275611at2157"/>
<keyword evidence="3" id="KW-1185">Reference proteome</keyword>
<dbReference type="EMBL" id="RCOS01000091">
    <property type="protein sequence ID" value="RSN74546.1"/>
    <property type="molecule type" value="Genomic_DNA"/>
</dbReference>
<evidence type="ECO:0000259" key="1">
    <source>
        <dbReference type="Pfam" id="PF01850"/>
    </source>
</evidence>
<dbReference type="InterPro" id="IPR002716">
    <property type="entry name" value="PIN_dom"/>
</dbReference>
<evidence type="ECO:0000313" key="2">
    <source>
        <dbReference type="EMBL" id="RSN74546.1"/>
    </source>
</evidence>
<dbReference type="SUPFAM" id="SSF88723">
    <property type="entry name" value="PIN domain-like"/>
    <property type="match status" value="1"/>
</dbReference>
<protein>
    <submittedName>
        <fullName evidence="2">PIN domain-containing protein</fullName>
    </submittedName>
</protein>
<dbReference type="AlphaFoldDB" id="A0A429GL16"/>
<dbReference type="InterPro" id="IPR029060">
    <property type="entry name" value="PIN-like_dom_sf"/>
</dbReference>
<organism evidence="2 3">
    <name type="scientific">Candidatus Methanodesulfokora washburnensis</name>
    <dbReference type="NCBI Taxonomy" id="2478471"/>
    <lineage>
        <taxon>Archaea</taxon>
        <taxon>Thermoproteota</taxon>
        <taxon>Candidatus Korarchaeia</taxon>
        <taxon>Candidatus Korarchaeia incertae sedis</taxon>
        <taxon>Candidatus Methanodesulfokora</taxon>
    </lineage>
</organism>
<dbReference type="Proteomes" id="UP000277582">
    <property type="component" value="Unassembled WGS sequence"/>
</dbReference>
<dbReference type="Pfam" id="PF01850">
    <property type="entry name" value="PIN"/>
    <property type="match status" value="1"/>
</dbReference>
<dbReference type="RefSeq" id="WP_125671463.1">
    <property type="nucleotide sequence ID" value="NZ_RCOS01000091.1"/>
</dbReference>
<accession>A0A429GL16</accession>
<dbReference type="Gene3D" id="3.40.50.1010">
    <property type="entry name" value="5'-nuclease"/>
    <property type="match status" value="1"/>
</dbReference>
<proteinExistence type="predicted"/>
<dbReference type="CDD" id="cd09874">
    <property type="entry name" value="PIN_MT3492-like"/>
    <property type="match status" value="1"/>
</dbReference>
<sequence>MLVYLDTSAIVKRYVEEPGSTLVNEVYEKALNGDVLLSFSAWNIGEALGVLDKYHRRQWLSSESYLKARAQFLGETLRLIRLRIIRVIPVRTSLLKQAWSLIEKYHIYQADALQILSAKQVSSEKFYTADKSLHEAALKEGLKSEHVG</sequence>
<gene>
    <name evidence="2" type="ORF">D6D85_07895</name>
</gene>
<name>A0A429GL16_9CREN</name>
<reference evidence="2 3" key="1">
    <citation type="submission" date="2018-10" db="EMBL/GenBank/DDBJ databases">
        <title>Co-occurring genomic capacity for anaerobic methane metabolism and dissimilatory sulfite reduction discovered in the Korarchaeota.</title>
        <authorList>
            <person name="Mckay L.J."/>
            <person name="Dlakic M."/>
            <person name="Fields M.W."/>
            <person name="Delmont T.O."/>
            <person name="Eren A.M."/>
            <person name="Jay Z.J."/>
            <person name="Klingelsmith K.B."/>
            <person name="Rusch D.B."/>
            <person name="Inskeep W.P."/>
        </authorList>
    </citation>
    <scope>NUCLEOTIDE SEQUENCE [LARGE SCALE GENOMIC DNA]</scope>
    <source>
        <strain evidence="2 3">MDKW</strain>
    </source>
</reference>
<evidence type="ECO:0000313" key="3">
    <source>
        <dbReference type="Proteomes" id="UP000277582"/>
    </source>
</evidence>
<comment type="caution">
    <text evidence="2">The sequence shown here is derived from an EMBL/GenBank/DDBJ whole genome shotgun (WGS) entry which is preliminary data.</text>
</comment>
<feature type="domain" description="PIN" evidence="1">
    <location>
        <begin position="3"/>
        <end position="137"/>
    </location>
</feature>